<feature type="signal peptide" evidence="1">
    <location>
        <begin position="1"/>
        <end position="23"/>
    </location>
</feature>
<dbReference type="RefSeq" id="WP_105289332.1">
    <property type="nucleotide sequence ID" value="NZ_JACSQI010000009.1"/>
</dbReference>
<evidence type="ECO:0000256" key="1">
    <source>
        <dbReference type="SAM" id="SignalP"/>
    </source>
</evidence>
<sequence>MNKSKGALIVSLALLLAACSSIPQNIKGNNQPDIQKSFVAVHNQPNLYVGQQARFGGKVLNVINGKTDTLLEIAVLPLDSYAKPDIEANYQGRLLARQSGFLDPVNYRNHYVTILGTIQGEQPGFINKVPYNFVEVNMQGIQVWHLREVVNTTYNLWDYGYGAFWPEPGWGGTPYYTDAVSQVTPELVK</sequence>
<dbReference type="PIRSF" id="PIRSF004982">
    <property type="entry name" value="SlP"/>
    <property type="match status" value="1"/>
</dbReference>
<name>A0ABR8TF59_9ESCH</name>
<dbReference type="PROSITE" id="PS51257">
    <property type="entry name" value="PROKAR_LIPOPROTEIN"/>
    <property type="match status" value="1"/>
</dbReference>
<proteinExistence type="predicted"/>
<dbReference type="InterPro" id="IPR004658">
    <property type="entry name" value="OMP_Slp"/>
</dbReference>
<feature type="chain" id="PRO_5047327620" evidence="1">
    <location>
        <begin position="24"/>
        <end position="189"/>
    </location>
</feature>
<gene>
    <name evidence="2" type="ORF">H9644_15190</name>
</gene>
<keyword evidence="2" id="KW-0449">Lipoprotein</keyword>
<keyword evidence="3" id="KW-1185">Reference proteome</keyword>
<organism evidence="2 3">
    <name type="scientific">Escherichia whittamii</name>
    <dbReference type="NCBI Taxonomy" id="2762229"/>
    <lineage>
        <taxon>Bacteria</taxon>
        <taxon>Pseudomonadati</taxon>
        <taxon>Pseudomonadota</taxon>
        <taxon>Gammaproteobacteria</taxon>
        <taxon>Enterobacterales</taxon>
        <taxon>Enterobacteriaceae</taxon>
        <taxon>Escherichia</taxon>
    </lineage>
</organism>
<dbReference type="NCBIfam" id="TIGR00752">
    <property type="entry name" value="slp"/>
    <property type="match status" value="1"/>
</dbReference>
<evidence type="ECO:0000313" key="2">
    <source>
        <dbReference type="EMBL" id="MBD7974364.1"/>
    </source>
</evidence>
<keyword evidence="1" id="KW-0732">Signal</keyword>
<accession>A0ABR8TF59</accession>
<comment type="caution">
    <text evidence="2">The sequence shown here is derived from an EMBL/GenBank/DDBJ whole genome shotgun (WGS) entry which is preliminary data.</text>
</comment>
<dbReference type="EMBL" id="JACSQI010000009">
    <property type="protein sequence ID" value="MBD7974364.1"/>
    <property type="molecule type" value="Genomic_DNA"/>
</dbReference>
<evidence type="ECO:0000313" key="3">
    <source>
        <dbReference type="Proteomes" id="UP000605603"/>
    </source>
</evidence>
<protein>
    <submittedName>
        <fullName evidence="2">Slp family lipoprotein</fullName>
    </submittedName>
</protein>
<dbReference type="PANTHER" id="PTHR37530">
    <property type="entry name" value="OUTER MEMBRANE PROTEIN SLP"/>
    <property type="match status" value="1"/>
</dbReference>
<dbReference type="Pfam" id="PF03843">
    <property type="entry name" value="Slp"/>
    <property type="match status" value="1"/>
</dbReference>
<dbReference type="PANTHER" id="PTHR37530:SF1">
    <property type="entry name" value="OUTER MEMBRANE PROTEIN SLP"/>
    <property type="match status" value="1"/>
</dbReference>
<reference evidence="2 3" key="1">
    <citation type="submission" date="2020-08" db="EMBL/GenBank/DDBJ databases">
        <title>A Genomic Blueprint of the Chicken Gut Microbiome.</title>
        <authorList>
            <person name="Gilroy R."/>
            <person name="Ravi A."/>
            <person name="Getino M."/>
            <person name="Pursley I."/>
            <person name="Horton D.L."/>
            <person name="Alikhan N.-F."/>
            <person name="Baker D."/>
            <person name="Gharbi K."/>
            <person name="Hall N."/>
            <person name="Watson M."/>
            <person name="Adriaenssens E.M."/>
            <person name="Foster-Nyarko E."/>
            <person name="Jarju S."/>
            <person name="Secka A."/>
            <person name="Antonio M."/>
            <person name="Oren A."/>
            <person name="Chaudhuri R."/>
            <person name="La Ragione R.M."/>
            <person name="Hildebrand F."/>
            <person name="Pallen M.J."/>
        </authorList>
    </citation>
    <scope>NUCLEOTIDE SEQUENCE [LARGE SCALE GENOMIC DNA]</scope>
    <source>
        <strain evidence="2 3">Sa2BVA5</strain>
    </source>
</reference>
<dbReference type="Proteomes" id="UP000605603">
    <property type="component" value="Unassembled WGS sequence"/>
</dbReference>